<feature type="binding site" evidence="10 14">
    <location>
        <position position="68"/>
    </location>
    <ligand>
        <name>substrate</name>
    </ligand>
</feature>
<dbReference type="PROSITE" id="PS01086">
    <property type="entry name" value="RIBUL_P_3_EPIMER_2"/>
    <property type="match status" value="1"/>
</dbReference>
<accession>A0A533QDD0</accession>
<feature type="binding site" evidence="10 13">
    <location>
        <position position="37"/>
    </location>
    <ligand>
        <name>a divalent metal cation</name>
        <dbReference type="ChEBI" id="CHEBI:60240"/>
    </ligand>
</feature>
<proteinExistence type="inferred from homology"/>
<comment type="cofactor">
    <cofactor evidence="10 13">
        <name>a divalent metal cation</name>
        <dbReference type="ChEBI" id="CHEBI:60240"/>
    </cofactor>
    <text evidence="10 13">Binds 1 divalent metal cation per subunit.</text>
</comment>
<name>A0A533QDD0_9BACT</name>
<dbReference type="EC" id="5.1.3.1" evidence="7 10"/>
<dbReference type="CDD" id="cd00429">
    <property type="entry name" value="RPE"/>
    <property type="match status" value="1"/>
</dbReference>
<feature type="active site" description="Proton acceptor" evidence="10 12">
    <location>
        <position position="37"/>
    </location>
</feature>
<dbReference type="NCBIfam" id="NF004076">
    <property type="entry name" value="PRK05581.1-4"/>
    <property type="match status" value="1"/>
</dbReference>
<dbReference type="Proteomes" id="UP000319783">
    <property type="component" value="Unassembled WGS sequence"/>
</dbReference>
<evidence type="ECO:0000256" key="14">
    <source>
        <dbReference type="PIRSR" id="PIRSR001461-3"/>
    </source>
</evidence>
<protein>
    <recommendedName>
        <fullName evidence="7 10">Ribulose-phosphate 3-epimerase</fullName>
        <ecNumber evidence="7 10">5.1.3.1</ecNumber>
    </recommendedName>
</protein>
<dbReference type="Pfam" id="PF00834">
    <property type="entry name" value="Ribul_P_3_epim"/>
    <property type="match status" value="1"/>
</dbReference>
<evidence type="ECO:0000256" key="9">
    <source>
        <dbReference type="ARBA" id="ARBA00023235"/>
    </source>
</evidence>
<sequence length="231" mass="25151">MQPKIKISASILAANAVRLEDEIKKVEKAGVDLIHIDVMDGHFVPNITMGTFIVEGVKRIAKVPLDIHLMIEYPERYIAAFAEVAGKNDLITFHIEATKKPKEVISLIKNAGLKAGISLNPSTSTDSVENFLDIVDMVLVMSVNPGFAGQKFISDVLLKIARLRSISPDEMDIEIDGGITTETISQAVQQGANVIVAASAIFKTDNPGNAVKTLRQIAEQTPRKKYSLSKK</sequence>
<dbReference type="Gene3D" id="3.20.20.70">
    <property type="entry name" value="Aldolase class I"/>
    <property type="match status" value="1"/>
</dbReference>
<dbReference type="InterPro" id="IPR000056">
    <property type="entry name" value="Ribul_P_3_epim-like"/>
</dbReference>
<dbReference type="AlphaFoldDB" id="A0A533QDD0"/>
<comment type="cofactor">
    <cofactor evidence="2">
        <name>Mn(2+)</name>
        <dbReference type="ChEBI" id="CHEBI:29035"/>
    </cofactor>
</comment>
<reference evidence="15 16" key="1">
    <citation type="submission" date="2019-04" db="EMBL/GenBank/DDBJ databases">
        <title>Genome of a novel bacterium Candidatus Jettenia ecosi reconstructed from metagenome of an anammox bioreactor.</title>
        <authorList>
            <person name="Mardanov A.V."/>
            <person name="Beletsky A.V."/>
            <person name="Ravin N.V."/>
            <person name="Botchkova E.A."/>
            <person name="Litti Y.V."/>
            <person name="Nozhevnikova A.N."/>
        </authorList>
    </citation>
    <scope>NUCLEOTIDE SEQUENCE [LARGE SCALE GENOMIC DNA]</scope>
    <source>
        <strain evidence="15">J2</strain>
    </source>
</reference>
<evidence type="ECO:0000256" key="13">
    <source>
        <dbReference type="PIRSR" id="PIRSR001461-2"/>
    </source>
</evidence>
<comment type="similarity">
    <text evidence="6 10 11">Belongs to the ribulose-phosphate 3-epimerase family.</text>
</comment>
<feature type="binding site" evidence="10 14">
    <location>
        <begin position="198"/>
        <end position="199"/>
    </location>
    <ligand>
        <name>substrate</name>
    </ligand>
</feature>
<dbReference type="InterPro" id="IPR011060">
    <property type="entry name" value="RibuloseP-bd_barrel"/>
</dbReference>
<dbReference type="NCBIfam" id="TIGR01163">
    <property type="entry name" value="rpe"/>
    <property type="match status" value="1"/>
</dbReference>
<dbReference type="EMBL" id="SULG01000013">
    <property type="protein sequence ID" value="TLD42757.1"/>
    <property type="molecule type" value="Genomic_DNA"/>
</dbReference>
<evidence type="ECO:0000256" key="11">
    <source>
        <dbReference type="PIRNR" id="PIRNR001461"/>
    </source>
</evidence>
<comment type="cofactor">
    <cofactor evidence="3">
        <name>Co(2+)</name>
        <dbReference type="ChEBI" id="CHEBI:48828"/>
    </cofactor>
</comment>
<dbReference type="GO" id="GO:0019323">
    <property type="term" value="P:pentose catabolic process"/>
    <property type="evidence" value="ECO:0007669"/>
    <property type="project" value="UniProtKB-UniRule"/>
</dbReference>
<comment type="caution">
    <text evidence="15">The sequence shown here is derived from an EMBL/GenBank/DDBJ whole genome shotgun (WGS) entry which is preliminary data.</text>
</comment>
<evidence type="ECO:0000256" key="2">
    <source>
        <dbReference type="ARBA" id="ARBA00001936"/>
    </source>
</evidence>
<comment type="cofactor">
    <cofactor evidence="4">
        <name>Zn(2+)</name>
        <dbReference type="ChEBI" id="CHEBI:29105"/>
    </cofactor>
</comment>
<dbReference type="HAMAP" id="MF_02227">
    <property type="entry name" value="RPE"/>
    <property type="match status" value="1"/>
</dbReference>
<feature type="binding site" evidence="10 13">
    <location>
        <position position="68"/>
    </location>
    <ligand>
        <name>a divalent metal cation</name>
        <dbReference type="ChEBI" id="CHEBI:60240"/>
    </ligand>
</feature>
<keyword evidence="10 11" id="KW-0119">Carbohydrate metabolism</keyword>
<evidence type="ECO:0000256" key="12">
    <source>
        <dbReference type="PIRSR" id="PIRSR001461-1"/>
    </source>
</evidence>
<dbReference type="InterPro" id="IPR026019">
    <property type="entry name" value="Ribul_P_3_epim"/>
</dbReference>
<organism evidence="15 16">
    <name type="scientific">Candidatus Jettenia ecosi</name>
    <dbReference type="NCBI Taxonomy" id="2494326"/>
    <lineage>
        <taxon>Bacteria</taxon>
        <taxon>Pseudomonadati</taxon>
        <taxon>Planctomycetota</taxon>
        <taxon>Candidatus Brocadiia</taxon>
        <taxon>Candidatus Brocadiales</taxon>
        <taxon>Candidatus Brocadiaceae</taxon>
        <taxon>Candidatus Jettenia</taxon>
    </lineage>
</organism>
<evidence type="ECO:0000256" key="4">
    <source>
        <dbReference type="ARBA" id="ARBA00001947"/>
    </source>
</evidence>
<evidence type="ECO:0000313" key="15">
    <source>
        <dbReference type="EMBL" id="TLD42757.1"/>
    </source>
</evidence>
<dbReference type="GO" id="GO:0046872">
    <property type="term" value="F:metal ion binding"/>
    <property type="evidence" value="ECO:0007669"/>
    <property type="project" value="UniProtKB-UniRule"/>
</dbReference>
<comment type="cofactor">
    <cofactor evidence="5">
        <name>Fe(2+)</name>
        <dbReference type="ChEBI" id="CHEBI:29033"/>
    </cofactor>
</comment>
<dbReference type="GO" id="GO:0006098">
    <property type="term" value="P:pentose-phosphate shunt"/>
    <property type="evidence" value="ECO:0007669"/>
    <property type="project" value="UniProtKB-UniRule"/>
</dbReference>
<keyword evidence="13" id="KW-0862">Zinc</keyword>
<evidence type="ECO:0000313" key="16">
    <source>
        <dbReference type="Proteomes" id="UP000319783"/>
    </source>
</evidence>
<evidence type="ECO:0000256" key="7">
    <source>
        <dbReference type="ARBA" id="ARBA00013188"/>
    </source>
</evidence>
<dbReference type="SUPFAM" id="SSF51366">
    <property type="entry name" value="Ribulose-phoshate binding barrel"/>
    <property type="match status" value="1"/>
</dbReference>
<keyword evidence="13" id="KW-0464">Manganese</keyword>
<dbReference type="PROSITE" id="PS01085">
    <property type="entry name" value="RIBUL_P_3_EPIMER_1"/>
    <property type="match status" value="1"/>
</dbReference>
<keyword evidence="8 10" id="KW-0479">Metal-binding</keyword>
<feature type="binding site" evidence="10">
    <location>
        <begin position="176"/>
        <end position="178"/>
    </location>
    <ligand>
        <name>substrate</name>
    </ligand>
</feature>
<evidence type="ECO:0000256" key="6">
    <source>
        <dbReference type="ARBA" id="ARBA00009541"/>
    </source>
</evidence>
<dbReference type="GO" id="GO:0004750">
    <property type="term" value="F:D-ribulose-phosphate 3-epimerase activity"/>
    <property type="evidence" value="ECO:0007669"/>
    <property type="project" value="UniProtKB-UniRule"/>
</dbReference>
<evidence type="ECO:0000256" key="1">
    <source>
        <dbReference type="ARBA" id="ARBA00001782"/>
    </source>
</evidence>
<gene>
    <name evidence="10" type="primary">rpe</name>
    <name evidence="15" type="ORF">JETT_0891</name>
</gene>
<feature type="binding site" evidence="14">
    <location>
        <position position="178"/>
    </location>
    <ligand>
        <name>substrate</name>
    </ligand>
</feature>
<dbReference type="InterPro" id="IPR013785">
    <property type="entry name" value="Aldolase_TIM"/>
</dbReference>
<dbReference type="PANTHER" id="PTHR11749">
    <property type="entry name" value="RIBULOSE-5-PHOSPHATE-3-EPIMERASE"/>
    <property type="match status" value="1"/>
</dbReference>
<feature type="binding site" evidence="10 13">
    <location>
        <position position="35"/>
    </location>
    <ligand>
        <name>a divalent metal cation</name>
        <dbReference type="ChEBI" id="CHEBI:60240"/>
    </ligand>
</feature>
<dbReference type="PIRSF" id="PIRSF001461">
    <property type="entry name" value="RPE"/>
    <property type="match status" value="1"/>
</dbReference>
<comment type="function">
    <text evidence="10">Catalyzes the reversible epimerization of D-ribulose 5-phosphate to D-xylulose 5-phosphate.</text>
</comment>
<feature type="binding site" evidence="10 14">
    <location>
        <begin position="146"/>
        <end position="149"/>
    </location>
    <ligand>
        <name>substrate</name>
    </ligand>
</feature>
<keyword evidence="9 10" id="KW-0413">Isomerase</keyword>
<dbReference type="GO" id="GO:0005737">
    <property type="term" value="C:cytoplasm"/>
    <property type="evidence" value="ECO:0007669"/>
    <property type="project" value="UniProtKB-ARBA"/>
</dbReference>
<evidence type="ECO:0000256" key="5">
    <source>
        <dbReference type="ARBA" id="ARBA00001954"/>
    </source>
</evidence>
<feature type="active site" description="Proton donor" evidence="10 12">
    <location>
        <position position="176"/>
    </location>
</feature>
<comment type="pathway">
    <text evidence="10">Carbohydrate degradation.</text>
</comment>
<comment type="catalytic activity">
    <reaction evidence="1 10 11">
        <text>D-ribulose 5-phosphate = D-xylulose 5-phosphate</text>
        <dbReference type="Rhea" id="RHEA:13677"/>
        <dbReference type="ChEBI" id="CHEBI:57737"/>
        <dbReference type="ChEBI" id="CHEBI:58121"/>
        <dbReference type="EC" id="5.1.3.1"/>
    </reaction>
</comment>
<evidence type="ECO:0000256" key="10">
    <source>
        <dbReference type="HAMAP-Rule" id="MF_02227"/>
    </source>
</evidence>
<feature type="binding site" evidence="10 13">
    <location>
        <position position="176"/>
    </location>
    <ligand>
        <name>a divalent metal cation</name>
        <dbReference type="ChEBI" id="CHEBI:60240"/>
    </ligand>
</feature>
<keyword evidence="13" id="KW-0170">Cobalt</keyword>
<feature type="binding site" evidence="10 14">
    <location>
        <position position="10"/>
    </location>
    <ligand>
        <name>substrate</name>
    </ligand>
</feature>
<evidence type="ECO:0000256" key="3">
    <source>
        <dbReference type="ARBA" id="ARBA00001941"/>
    </source>
</evidence>
<evidence type="ECO:0000256" key="8">
    <source>
        <dbReference type="ARBA" id="ARBA00022723"/>
    </source>
</evidence>
<dbReference type="FunFam" id="3.20.20.70:FF:000004">
    <property type="entry name" value="Ribulose-phosphate 3-epimerase"/>
    <property type="match status" value="1"/>
</dbReference>